<dbReference type="Pfam" id="PF06177">
    <property type="entry name" value="QueT"/>
    <property type="match status" value="1"/>
</dbReference>
<feature type="transmembrane region" description="Helical" evidence="1">
    <location>
        <begin position="12"/>
        <end position="34"/>
    </location>
</feature>
<feature type="transmembrane region" description="Helical" evidence="1">
    <location>
        <begin position="101"/>
        <end position="121"/>
    </location>
</feature>
<proteinExistence type="predicted"/>
<dbReference type="PANTHER" id="PTHR40044:SF1">
    <property type="entry name" value="INTEGRAL MEMBRANE PROTEIN"/>
    <property type="match status" value="1"/>
</dbReference>
<dbReference type="RefSeq" id="WP_191751238.1">
    <property type="nucleotide sequence ID" value="NZ_JACSQZ010000089.1"/>
</dbReference>
<feature type="transmembrane region" description="Helical" evidence="1">
    <location>
        <begin position="41"/>
        <end position="65"/>
    </location>
</feature>
<reference evidence="2 3" key="1">
    <citation type="submission" date="2020-08" db="EMBL/GenBank/DDBJ databases">
        <title>A Genomic Blueprint of the Chicken Gut Microbiome.</title>
        <authorList>
            <person name="Gilroy R."/>
            <person name="Ravi A."/>
            <person name="Getino M."/>
            <person name="Pursley I."/>
            <person name="Horton D.L."/>
            <person name="Alikhan N.-F."/>
            <person name="Baker D."/>
            <person name="Gharbi K."/>
            <person name="Hall N."/>
            <person name="Watson M."/>
            <person name="Adriaenssens E.M."/>
            <person name="Foster-Nyarko E."/>
            <person name="Jarju S."/>
            <person name="Secka A."/>
            <person name="Antonio M."/>
            <person name="Oren A."/>
            <person name="Chaudhuri R."/>
            <person name="La Ragione R.M."/>
            <person name="Hildebrand F."/>
            <person name="Pallen M.J."/>
        </authorList>
    </citation>
    <scope>NUCLEOTIDE SEQUENCE [LARGE SCALE GENOMIC DNA]</scope>
    <source>
        <strain evidence="2 3">Sa3CUN1</strain>
    </source>
</reference>
<keyword evidence="1" id="KW-0812">Transmembrane</keyword>
<keyword evidence="1" id="KW-1133">Transmembrane helix</keyword>
<keyword evidence="1" id="KW-0472">Membrane</keyword>
<feature type="transmembrane region" description="Helical" evidence="1">
    <location>
        <begin position="127"/>
        <end position="152"/>
    </location>
</feature>
<keyword evidence="3" id="KW-1185">Reference proteome</keyword>
<dbReference type="EMBL" id="JACSQZ010000089">
    <property type="protein sequence ID" value="MBD7916496.1"/>
    <property type="molecule type" value="Genomic_DNA"/>
</dbReference>
<evidence type="ECO:0000313" key="2">
    <source>
        <dbReference type="EMBL" id="MBD7916496.1"/>
    </source>
</evidence>
<dbReference type="Proteomes" id="UP000640335">
    <property type="component" value="Unassembled WGS sequence"/>
</dbReference>
<feature type="transmembrane region" description="Helical" evidence="1">
    <location>
        <begin position="71"/>
        <end position="89"/>
    </location>
</feature>
<evidence type="ECO:0000256" key="1">
    <source>
        <dbReference type="SAM" id="Phobius"/>
    </source>
</evidence>
<accession>A0ABR8Q7T8</accession>
<name>A0ABR8Q7T8_9CLOT</name>
<protein>
    <submittedName>
        <fullName evidence="2">QueT transporter family protein</fullName>
    </submittedName>
</protein>
<organism evidence="2 3">
    <name type="scientific">Clostridium gallinarum</name>
    <dbReference type="NCBI Taxonomy" id="2762246"/>
    <lineage>
        <taxon>Bacteria</taxon>
        <taxon>Bacillati</taxon>
        <taxon>Bacillota</taxon>
        <taxon>Clostridia</taxon>
        <taxon>Eubacteriales</taxon>
        <taxon>Clostridiaceae</taxon>
        <taxon>Clostridium</taxon>
    </lineage>
</organism>
<sequence length="164" mass="17801">MQQNFTKKLVRTALIAAIYATLTLILAPISYGAVQFRVSEMLMLLAFINPVYITGLTIGCLIANILGGLGLLDIIFGTLATFLSALAMYQTSKLIKNRNLALIVASLWPTIFNGLIVGWVVSISASLPLLITMLQVGFGEFVVITIVGVPVFKLLEKTELKEIL</sequence>
<dbReference type="PANTHER" id="PTHR40044">
    <property type="entry name" value="INTEGRAL MEMBRANE PROTEIN-RELATED"/>
    <property type="match status" value="1"/>
</dbReference>
<evidence type="ECO:0000313" key="3">
    <source>
        <dbReference type="Proteomes" id="UP000640335"/>
    </source>
</evidence>
<comment type="caution">
    <text evidence="2">The sequence shown here is derived from an EMBL/GenBank/DDBJ whole genome shotgun (WGS) entry which is preliminary data.</text>
</comment>
<gene>
    <name evidence="2" type="ORF">H9660_15230</name>
</gene>
<dbReference type="PIRSF" id="PIRSF031501">
    <property type="entry name" value="QueT"/>
    <property type="match status" value="1"/>
</dbReference>
<dbReference type="InterPro" id="IPR010387">
    <property type="entry name" value="QueT"/>
</dbReference>